<gene>
    <name evidence="3" type="ORF">POM88_008745</name>
</gene>
<dbReference type="InterPro" id="IPR050796">
    <property type="entry name" value="SCF_F-box_component"/>
</dbReference>
<dbReference type="SUPFAM" id="SSF117281">
    <property type="entry name" value="Kelch motif"/>
    <property type="match status" value="1"/>
</dbReference>
<dbReference type="InterPro" id="IPR015915">
    <property type="entry name" value="Kelch-typ_b-propeller"/>
</dbReference>
<feature type="compositionally biased region" description="Polar residues" evidence="1">
    <location>
        <begin position="1"/>
        <end position="10"/>
    </location>
</feature>
<reference evidence="3" key="1">
    <citation type="submission" date="2023-02" db="EMBL/GenBank/DDBJ databases">
        <title>Genome of toxic invasive species Heracleum sosnowskyi carries increased number of genes despite the absence of recent whole-genome duplications.</title>
        <authorList>
            <person name="Schelkunov M."/>
            <person name="Shtratnikova V."/>
            <person name="Makarenko M."/>
            <person name="Klepikova A."/>
            <person name="Omelchenko D."/>
            <person name="Novikova G."/>
            <person name="Obukhova E."/>
            <person name="Bogdanov V."/>
            <person name="Penin A."/>
            <person name="Logacheva M."/>
        </authorList>
    </citation>
    <scope>NUCLEOTIDE SEQUENCE</scope>
    <source>
        <strain evidence="3">Hsosn_3</strain>
        <tissue evidence="3">Leaf</tissue>
    </source>
</reference>
<evidence type="ECO:0000313" key="3">
    <source>
        <dbReference type="EMBL" id="KAK1398882.1"/>
    </source>
</evidence>
<feature type="region of interest" description="Disordered" evidence="1">
    <location>
        <begin position="1"/>
        <end position="34"/>
    </location>
</feature>
<evidence type="ECO:0000259" key="2">
    <source>
        <dbReference type="Pfam" id="PF08268"/>
    </source>
</evidence>
<name>A0AAD8N7K0_9APIA</name>
<sequence>MSKSGGNNPTLLEIQVPQVEEEEEEEEEEEPDEDVLLQREQVRHQHLFEALLDVNFSLTLSSSLNDIYLWNPSIRQCKKLPPPKRCTDSVYVVESGFGYDSISDDYMVIRIVRDSILDVSAPTLQLYSSNSDSWTETQFHPFTMEDEIYCLGTTVVINGILYCACVNKLVSFDLRKQVIVLVPFPSSVQRRISNILDFKGSVALVFESGSQVDLWTLDDISDKVSWTKRFGIEADLKLVMYLRCFLGAGHFYGCKWINRMLLFNFFYDYENRVTKYYRLGEDLNFSTFNYTETLVTLNGFKRVE</sequence>
<dbReference type="NCBIfam" id="TIGR01640">
    <property type="entry name" value="F_box_assoc_1"/>
    <property type="match status" value="1"/>
</dbReference>
<feature type="compositionally biased region" description="Acidic residues" evidence="1">
    <location>
        <begin position="19"/>
        <end position="34"/>
    </location>
</feature>
<dbReference type="AlphaFoldDB" id="A0AAD8N7K0"/>
<dbReference type="Pfam" id="PF08268">
    <property type="entry name" value="FBA_3"/>
    <property type="match status" value="1"/>
</dbReference>
<evidence type="ECO:0000256" key="1">
    <source>
        <dbReference type="SAM" id="MobiDB-lite"/>
    </source>
</evidence>
<accession>A0AAD8N7K0</accession>
<dbReference type="PANTHER" id="PTHR31672">
    <property type="entry name" value="BNACNNG10540D PROTEIN"/>
    <property type="match status" value="1"/>
</dbReference>
<dbReference type="Proteomes" id="UP001237642">
    <property type="component" value="Unassembled WGS sequence"/>
</dbReference>
<reference evidence="3" key="2">
    <citation type="submission" date="2023-05" db="EMBL/GenBank/DDBJ databases">
        <authorList>
            <person name="Schelkunov M.I."/>
        </authorList>
    </citation>
    <scope>NUCLEOTIDE SEQUENCE</scope>
    <source>
        <strain evidence="3">Hsosn_3</strain>
        <tissue evidence="3">Leaf</tissue>
    </source>
</reference>
<proteinExistence type="predicted"/>
<protein>
    <recommendedName>
        <fullName evidence="2">F-box associated beta-propeller type 3 domain-containing protein</fullName>
    </recommendedName>
</protein>
<dbReference type="PANTHER" id="PTHR31672:SF13">
    <property type="entry name" value="F-BOX PROTEIN CPR30-LIKE"/>
    <property type="match status" value="1"/>
</dbReference>
<organism evidence="3 4">
    <name type="scientific">Heracleum sosnowskyi</name>
    <dbReference type="NCBI Taxonomy" id="360622"/>
    <lineage>
        <taxon>Eukaryota</taxon>
        <taxon>Viridiplantae</taxon>
        <taxon>Streptophyta</taxon>
        <taxon>Embryophyta</taxon>
        <taxon>Tracheophyta</taxon>
        <taxon>Spermatophyta</taxon>
        <taxon>Magnoliopsida</taxon>
        <taxon>eudicotyledons</taxon>
        <taxon>Gunneridae</taxon>
        <taxon>Pentapetalae</taxon>
        <taxon>asterids</taxon>
        <taxon>campanulids</taxon>
        <taxon>Apiales</taxon>
        <taxon>Apiaceae</taxon>
        <taxon>Apioideae</taxon>
        <taxon>apioid superclade</taxon>
        <taxon>Tordylieae</taxon>
        <taxon>Tordyliinae</taxon>
        <taxon>Heracleum</taxon>
    </lineage>
</organism>
<dbReference type="InterPro" id="IPR017451">
    <property type="entry name" value="F-box-assoc_interact_dom"/>
</dbReference>
<dbReference type="InterPro" id="IPR013187">
    <property type="entry name" value="F-box-assoc_dom_typ3"/>
</dbReference>
<dbReference type="EMBL" id="JAUIZM010000002">
    <property type="protein sequence ID" value="KAK1398882.1"/>
    <property type="molecule type" value="Genomic_DNA"/>
</dbReference>
<keyword evidence="4" id="KW-1185">Reference proteome</keyword>
<comment type="caution">
    <text evidence="3">The sequence shown here is derived from an EMBL/GenBank/DDBJ whole genome shotgun (WGS) entry which is preliminary data.</text>
</comment>
<feature type="domain" description="F-box associated beta-propeller type 3" evidence="2">
    <location>
        <begin position="47"/>
        <end position="230"/>
    </location>
</feature>
<evidence type="ECO:0000313" key="4">
    <source>
        <dbReference type="Proteomes" id="UP001237642"/>
    </source>
</evidence>